<dbReference type="EMBL" id="MU853755">
    <property type="protein sequence ID" value="KAK3945467.1"/>
    <property type="molecule type" value="Genomic_DNA"/>
</dbReference>
<evidence type="ECO:0000313" key="13">
    <source>
        <dbReference type="Proteomes" id="UP001303473"/>
    </source>
</evidence>
<dbReference type="Pfam" id="PF09811">
    <property type="entry name" value="Yae1_N"/>
    <property type="match status" value="1"/>
</dbReference>
<comment type="subunit">
    <text evidence="5">May form a complex with LTO1.</text>
</comment>
<dbReference type="GO" id="GO:0005634">
    <property type="term" value="C:nucleus"/>
    <property type="evidence" value="ECO:0007669"/>
    <property type="project" value="UniProtKB-SubCell"/>
</dbReference>
<comment type="subcellular location">
    <subcellularLocation>
        <location evidence="3">Cytoplasm</location>
    </subcellularLocation>
    <subcellularLocation>
        <location evidence="2">Nucleus</location>
    </subcellularLocation>
</comment>
<proteinExistence type="inferred from homology"/>
<keyword evidence="13" id="KW-1185">Reference proteome</keyword>
<evidence type="ECO:0000256" key="10">
    <source>
        <dbReference type="SAM" id="MobiDB-lite"/>
    </source>
</evidence>
<comment type="similarity">
    <text evidence="4">Belongs to the YAE1 family.</text>
</comment>
<dbReference type="InterPro" id="IPR038881">
    <property type="entry name" value="Yae1-like"/>
</dbReference>
<comment type="function">
    <text evidence="1">The complex LTO1:YAE1 may function as a target specific adapter that probably recruits apo-RPLI1 to the cytosolic iron-sulfur protein assembly (CIA) complex machinery. May be required for biogenesis of the large ribosomal subunit and initiation of translation.</text>
</comment>
<evidence type="ECO:0000256" key="4">
    <source>
        <dbReference type="ARBA" id="ARBA00007096"/>
    </source>
</evidence>
<organism evidence="12 13">
    <name type="scientific">Diplogelasinospora grovesii</name>
    <dbReference type="NCBI Taxonomy" id="303347"/>
    <lineage>
        <taxon>Eukaryota</taxon>
        <taxon>Fungi</taxon>
        <taxon>Dikarya</taxon>
        <taxon>Ascomycota</taxon>
        <taxon>Pezizomycotina</taxon>
        <taxon>Sordariomycetes</taxon>
        <taxon>Sordariomycetidae</taxon>
        <taxon>Sordariales</taxon>
        <taxon>Diplogelasinosporaceae</taxon>
        <taxon>Diplogelasinospora</taxon>
    </lineage>
</organism>
<keyword evidence="8" id="KW-0963">Cytoplasm</keyword>
<dbReference type="GO" id="GO:0005737">
    <property type="term" value="C:cytoplasm"/>
    <property type="evidence" value="ECO:0007669"/>
    <property type="project" value="UniProtKB-SubCell"/>
</dbReference>
<evidence type="ECO:0000259" key="11">
    <source>
        <dbReference type="Pfam" id="PF09811"/>
    </source>
</evidence>
<feature type="compositionally biased region" description="Polar residues" evidence="10">
    <location>
        <begin position="1"/>
        <end position="21"/>
    </location>
</feature>
<feature type="region of interest" description="Disordered" evidence="10">
    <location>
        <begin position="1"/>
        <end position="50"/>
    </location>
</feature>
<dbReference type="PANTHER" id="PTHR18829">
    <property type="entry name" value="PROTEIN YAE1 HOMOLOG"/>
    <property type="match status" value="1"/>
</dbReference>
<evidence type="ECO:0000313" key="12">
    <source>
        <dbReference type="EMBL" id="KAK3945467.1"/>
    </source>
</evidence>
<accession>A0AAN6S8Z0</accession>
<evidence type="ECO:0000256" key="1">
    <source>
        <dbReference type="ARBA" id="ARBA00003836"/>
    </source>
</evidence>
<comment type="caution">
    <text evidence="12">The sequence shown here is derived from an EMBL/GenBank/DDBJ whole genome shotgun (WGS) entry which is preliminary data.</text>
</comment>
<dbReference type="Proteomes" id="UP001303473">
    <property type="component" value="Unassembled WGS sequence"/>
</dbReference>
<evidence type="ECO:0000256" key="9">
    <source>
        <dbReference type="ARBA" id="ARBA00023242"/>
    </source>
</evidence>
<dbReference type="AlphaFoldDB" id="A0AAN6S8Z0"/>
<dbReference type="InterPro" id="IPR019191">
    <property type="entry name" value="Essential_protein_Yae1_N"/>
</dbReference>
<dbReference type="PANTHER" id="PTHR18829:SF0">
    <property type="entry name" value="PROTEIN YAE1 HOMOLOG"/>
    <property type="match status" value="1"/>
</dbReference>
<feature type="region of interest" description="Disordered" evidence="10">
    <location>
        <begin position="238"/>
        <end position="275"/>
    </location>
</feature>
<protein>
    <recommendedName>
        <fullName evidence="7">Protein YAE1</fullName>
    </recommendedName>
    <alternativeName>
        <fullName evidence="6">Protein yae1</fullName>
    </alternativeName>
</protein>
<gene>
    <name evidence="12" type="ORF">QBC46DRAFT_303524</name>
</gene>
<feature type="domain" description="Essential protein Yae1 N-terminal" evidence="11">
    <location>
        <begin position="75"/>
        <end position="113"/>
    </location>
</feature>
<reference evidence="13" key="1">
    <citation type="journal article" date="2023" name="Mol. Phylogenet. Evol.">
        <title>Genome-scale phylogeny and comparative genomics of the fungal order Sordariales.</title>
        <authorList>
            <person name="Hensen N."/>
            <person name="Bonometti L."/>
            <person name="Westerberg I."/>
            <person name="Brannstrom I.O."/>
            <person name="Guillou S."/>
            <person name="Cros-Aarteil S."/>
            <person name="Calhoun S."/>
            <person name="Haridas S."/>
            <person name="Kuo A."/>
            <person name="Mondo S."/>
            <person name="Pangilinan J."/>
            <person name="Riley R."/>
            <person name="LaButti K."/>
            <person name="Andreopoulos B."/>
            <person name="Lipzen A."/>
            <person name="Chen C."/>
            <person name="Yan M."/>
            <person name="Daum C."/>
            <person name="Ng V."/>
            <person name="Clum A."/>
            <person name="Steindorff A."/>
            <person name="Ohm R.A."/>
            <person name="Martin F."/>
            <person name="Silar P."/>
            <person name="Natvig D.O."/>
            <person name="Lalanne C."/>
            <person name="Gautier V."/>
            <person name="Ament-Velasquez S.L."/>
            <person name="Kruys A."/>
            <person name="Hutchinson M.I."/>
            <person name="Powell A.J."/>
            <person name="Barry K."/>
            <person name="Miller A.N."/>
            <person name="Grigoriev I.V."/>
            <person name="Debuchy R."/>
            <person name="Gladieux P."/>
            <person name="Hiltunen Thoren M."/>
            <person name="Johannesson H."/>
        </authorList>
    </citation>
    <scope>NUCLEOTIDE SEQUENCE [LARGE SCALE GENOMIC DNA]</scope>
    <source>
        <strain evidence="13">CBS 340.73</strain>
    </source>
</reference>
<evidence type="ECO:0000256" key="8">
    <source>
        <dbReference type="ARBA" id="ARBA00022490"/>
    </source>
</evidence>
<feature type="compositionally biased region" description="Basic and acidic residues" evidence="10">
    <location>
        <begin position="249"/>
        <end position="259"/>
    </location>
</feature>
<keyword evidence="9" id="KW-0539">Nucleus</keyword>
<evidence type="ECO:0000256" key="2">
    <source>
        <dbReference type="ARBA" id="ARBA00004123"/>
    </source>
</evidence>
<evidence type="ECO:0000256" key="3">
    <source>
        <dbReference type="ARBA" id="ARBA00004496"/>
    </source>
</evidence>
<sequence>MLLRQISSQEDMFQQMTSGQTPNDNNDSPSPPPPLSPMINPLDGPEEDNYEIWGGPNDVVVSNIERLRETHMNSGYREGITAGKAESVQAGFDEGFGLGATIGEQAGQLLGFLEGLVAGLQSHGSSAQQEQERLKKLVGDAQKELSVQSIFGQEHFNNDGTWKYDEQQPGTAQQNLEQQMDTVQQAQGAEKRQNQEEGEEEILFTDVAASHPLLVKWDAVMRAETERYGVRWDILLSGREEREGDDDGGDKKKEKEVKTHAAQLPAREATGALAW</sequence>
<evidence type="ECO:0000256" key="5">
    <source>
        <dbReference type="ARBA" id="ARBA00011427"/>
    </source>
</evidence>
<evidence type="ECO:0000256" key="7">
    <source>
        <dbReference type="ARBA" id="ARBA00018400"/>
    </source>
</evidence>
<name>A0AAN6S8Z0_9PEZI</name>
<evidence type="ECO:0000256" key="6">
    <source>
        <dbReference type="ARBA" id="ARBA00017286"/>
    </source>
</evidence>